<dbReference type="GO" id="GO:0005886">
    <property type="term" value="C:plasma membrane"/>
    <property type="evidence" value="ECO:0007669"/>
    <property type="project" value="UniProtKB-SubCell"/>
</dbReference>
<feature type="domain" description="AAA+ ATPase" evidence="8">
    <location>
        <begin position="40"/>
        <end position="214"/>
    </location>
</feature>
<keyword evidence="9" id="KW-0067">ATP-binding</keyword>
<dbReference type="SMART" id="SM00382">
    <property type="entry name" value="AAA"/>
    <property type="match status" value="1"/>
</dbReference>
<evidence type="ECO:0000256" key="3">
    <source>
        <dbReference type="ARBA" id="ARBA00022475"/>
    </source>
</evidence>
<evidence type="ECO:0000256" key="6">
    <source>
        <dbReference type="ARBA" id="ARBA00023065"/>
    </source>
</evidence>
<keyword evidence="4" id="KW-0410">Iron transport</keyword>
<dbReference type="Pfam" id="PF13304">
    <property type="entry name" value="AAA_21"/>
    <property type="match status" value="1"/>
</dbReference>
<reference evidence="9" key="1">
    <citation type="journal article" date="2014" name="Int. J. Syst. Evol. Microbiol.">
        <title>Complete genome sequence of Corynebacterium casei LMG S-19264T (=DSM 44701T), isolated from a smear-ripened cheese.</title>
        <authorList>
            <consortium name="US DOE Joint Genome Institute (JGI-PGF)"/>
            <person name="Walter F."/>
            <person name="Albersmeier A."/>
            <person name="Kalinowski J."/>
            <person name="Ruckert C."/>
        </authorList>
    </citation>
    <scope>NUCLEOTIDE SEQUENCE</scope>
    <source>
        <strain evidence="9">KCTC 12344</strain>
    </source>
</reference>
<evidence type="ECO:0000256" key="4">
    <source>
        <dbReference type="ARBA" id="ARBA00022496"/>
    </source>
</evidence>
<dbReference type="GO" id="GO:0005524">
    <property type="term" value="F:ATP binding"/>
    <property type="evidence" value="ECO:0007669"/>
    <property type="project" value="UniProtKB-KW"/>
</dbReference>
<keyword evidence="5" id="KW-0408">Iron</keyword>
<accession>A0A4P7BF13</accession>
<dbReference type="InterPro" id="IPR038729">
    <property type="entry name" value="Rad50/SbcC_AAA"/>
</dbReference>
<dbReference type="PANTHER" id="PTHR42771">
    <property type="entry name" value="IRON(3+)-HYDROXAMATE IMPORT ATP-BINDING PROTEIN FHUC"/>
    <property type="match status" value="1"/>
</dbReference>
<dbReference type="OrthoDB" id="9784297at2"/>
<dbReference type="GO" id="GO:0006302">
    <property type="term" value="P:double-strand break repair"/>
    <property type="evidence" value="ECO:0007669"/>
    <property type="project" value="InterPro"/>
</dbReference>
<keyword evidence="3" id="KW-1003">Cell membrane</keyword>
<keyword evidence="9" id="KW-0547">Nucleotide-binding</keyword>
<evidence type="ECO:0000256" key="7">
    <source>
        <dbReference type="ARBA" id="ARBA00023136"/>
    </source>
</evidence>
<evidence type="ECO:0000313" key="11">
    <source>
        <dbReference type="Proteomes" id="UP000294359"/>
    </source>
</evidence>
<keyword evidence="2" id="KW-0813">Transport</keyword>
<dbReference type="PANTHER" id="PTHR42771:SF2">
    <property type="entry name" value="IRON(3+)-HYDROXAMATE IMPORT ATP-BINDING PROTEIN FHUC"/>
    <property type="match status" value="1"/>
</dbReference>
<keyword evidence="6" id="KW-0406">Ion transport</keyword>
<evidence type="ECO:0000259" key="8">
    <source>
        <dbReference type="SMART" id="SM00382"/>
    </source>
</evidence>
<organism evidence="9 12">
    <name type="scientific">Pseudoduganella plicata</name>
    <dbReference type="NCBI Taxonomy" id="321984"/>
    <lineage>
        <taxon>Bacteria</taxon>
        <taxon>Pseudomonadati</taxon>
        <taxon>Pseudomonadota</taxon>
        <taxon>Betaproteobacteria</taxon>
        <taxon>Burkholderiales</taxon>
        <taxon>Oxalobacteraceae</taxon>
        <taxon>Telluria group</taxon>
        <taxon>Pseudoduganella</taxon>
    </lineage>
</organism>
<dbReference type="Gene3D" id="3.40.50.300">
    <property type="entry name" value="P-loop containing nucleotide triphosphate hydrolases"/>
    <property type="match status" value="2"/>
</dbReference>
<evidence type="ECO:0000313" key="12">
    <source>
        <dbReference type="Proteomes" id="UP000619512"/>
    </source>
</evidence>
<dbReference type="Proteomes" id="UP000619512">
    <property type="component" value="Unassembled WGS sequence"/>
</dbReference>
<name>A0A4P7BF13_9BURK</name>
<reference evidence="9" key="3">
    <citation type="submission" date="2022-12" db="EMBL/GenBank/DDBJ databases">
        <authorList>
            <person name="Sun Q."/>
            <person name="Kim S."/>
        </authorList>
    </citation>
    <scope>NUCLEOTIDE SEQUENCE</scope>
    <source>
        <strain evidence="9">KCTC 12344</strain>
    </source>
</reference>
<comment type="subcellular location">
    <subcellularLocation>
        <location evidence="1">Cell membrane</location>
        <topology evidence="1">Peripheral membrane protein</topology>
    </subcellularLocation>
</comment>
<keyword evidence="7" id="KW-0472">Membrane</keyword>
<protein>
    <submittedName>
        <fullName evidence="9">ABC transporter ATP-binding protein</fullName>
    </submittedName>
    <submittedName>
        <fullName evidence="10">ATP-binding cassette domain-containing protein</fullName>
    </submittedName>
</protein>
<dbReference type="EMBL" id="CP038026">
    <property type="protein sequence ID" value="QBQ36773.1"/>
    <property type="molecule type" value="Genomic_DNA"/>
</dbReference>
<dbReference type="InterPro" id="IPR027417">
    <property type="entry name" value="P-loop_NTPase"/>
</dbReference>
<dbReference type="Pfam" id="PF13476">
    <property type="entry name" value="AAA_23"/>
    <property type="match status" value="1"/>
</dbReference>
<reference evidence="10 11" key="2">
    <citation type="submission" date="2019-03" db="EMBL/GenBank/DDBJ databases">
        <title>Draft Genome Sequences of Six Type Strains of the Genus Massilia.</title>
        <authorList>
            <person name="Miess H."/>
            <person name="Frediansyhah A."/>
            <person name="Gross H."/>
        </authorList>
    </citation>
    <scope>NUCLEOTIDE SEQUENCE [LARGE SCALE GENOMIC DNA]</scope>
    <source>
        <strain evidence="10 11">DSM 17505</strain>
    </source>
</reference>
<dbReference type="RefSeq" id="WP_134385052.1">
    <property type="nucleotide sequence ID" value="NZ_BMWW01000001.1"/>
</dbReference>
<dbReference type="EMBL" id="BMWW01000001">
    <property type="protein sequence ID" value="GGY72855.1"/>
    <property type="molecule type" value="Genomic_DNA"/>
</dbReference>
<dbReference type="GO" id="GO:0006826">
    <property type="term" value="P:iron ion transport"/>
    <property type="evidence" value="ECO:0007669"/>
    <property type="project" value="UniProtKB-KW"/>
</dbReference>
<dbReference type="AlphaFoldDB" id="A0A4P7BF13"/>
<dbReference type="GO" id="GO:0016887">
    <property type="term" value="F:ATP hydrolysis activity"/>
    <property type="evidence" value="ECO:0007669"/>
    <property type="project" value="InterPro"/>
</dbReference>
<evidence type="ECO:0000256" key="1">
    <source>
        <dbReference type="ARBA" id="ARBA00004202"/>
    </source>
</evidence>
<keyword evidence="11" id="KW-1185">Reference proteome</keyword>
<evidence type="ECO:0000256" key="2">
    <source>
        <dbReference type="ARBA" id="ARBA00022448"/>
    </source>
</evidence>
<dbReference type="SUPFAM" id="SSF52540">
    <property type="entry name" value="P-loop containing nucleoside triphosphate hydrolases"/>
    <property type="match status" value="1"/>
</dbReference>
<dbReference type="Proteomes" id="UP000294359">
    <property type="component" value="Chromosome"/>
</dbReference>
<sequence length="251" mass="28179">MALSSSFVIDMTLRREIVPDPDAYPFNLPAVRHLKVLTFHPAVTFIVGENGSGKSTLLEAIAVSLGFNAEGGTRNFNFGTRPSHSVLHEYIRIAKGFRRPQDGFFLRAESFFNVATEIENRDVGGSYGGVSLHEQSHGESFMALLTHRFRARSLYVLDEPEAALSPQRQLAALARIHQLVKQGCQFIIATHSPILMAYPDAKIYTCMTDGLRRTDYEDTEHYQVTRAFLANPQRMLDVLLAEEDEPHRSDP</sequence>
<dbReference type="InterPro" id="IPR051535">
    <property type="entry name" value="Siderophore_ABC-ATPase"/>
</dbReference>
<dbReference type="InterPro" id="IPR003593">
    <property type="entry name" value="AAA+_ATPase"/>
</dbReference>
<gene>
    <name evidence="10" type="ORF">E1742_11790</name>
    <name evidence="9" type="ORF">GCM10007388_01110</name>
</gene>
<evidence type="ECO:0000256" key="5">
    <source>
        <dbReference type="ARBA" id="ARBA00023004"/>
    </source>
</evidence>
<evidence type="ECO:0000313" key="9">
    <source>
        <dbReference type="EMBL" id="GGY72855.1"/>
    </source>
</evidence>
<proteinExistence type="predicted"/>
<evidence type="ECO:0000313" key="10">
    <source>
        <dbReference type="EMBL" id="QBQ36773.1"/>
    </source>
</evidence>
<dbReference type="InterPro" id="IPR003959">
    <property type="entry name" value="ATPase_AAA_core"/>
</dbReference>